<accession>A0A9R0IU36</accession>
<evidence type="ECO:0000313" key="12">
    <source>
        <dbReference type="Proteomes" id="UP000813463"/>
    </source>
</evidence>
<feature type="domain" description="AAA+ ATPase" evidence="11">
    <location>
        <begin position="114"/>
        <end position="408"/>
    </location>
</feature>
<feature type="region of interest" description="Disordered" evidence="10">
    <location>
        <begin position="27"/>
        <end position="81"/>
    </location>
</feature>
<dbReference type="CDD" id="cd18037">
    <property type="entry name" value="DEXSc_Pif1_like"/>
    <property type="match status" value="1"/>
</dbReference>
<evidence type="ECO:0000256" key="5">
    <source>
        <dbReference type="ARBA" id="ARBA00022840"/>
    </source>
</evidence>
<evidence type="ECO:0000256" key="3">
    <source>
        <dbReference type="ARBA" id="ARBA00022801"/>
    </source>
</evidence>
<dbReference type="PANTHER" id="PTHR47642:SF5">
    <property type="entry name" value="ATP-DEPENDENT DNA HELICASE"/>
    <property type="match status" value="1"/>
</dbReference>
<comment type="similarity">
    <text evidence="9">Belongs to the helicase family.</text>
</comment>
<sequence length="527" mass="58831">MLLQLKFGIASFVRNYSTKVSPKLPFKKPQITNATKPRISESNSTKVSPKLPFKNPQITNASKPRISESNSTKVSPKLPFKNPQITNASKPIISESIEMQWTDQQLQVFEAIERRQSVFVTGSAGTGKTMLVQELIKLLRKIYGKRNVSVTAPTGVVACALGGQTLHSFAGVGLAEADAETLLSRVLDNRTVIKRWKTIKALVIDEISMVEGELFDKLEYIARTIREIDEPWGGIQLVVSGDFLQLPPVNVGKSSDNRKEFAFEADSWDSSFQLEVGLKTVFRQSDPELIKLLQGIRTGELDAEGLELLQQRRCFEEPDETVVRLFPRIADVNRVNDMRLKGLGEETIVYEAFDKGDKPWIDQLNRGMAPTKLQLCVGARVMLLQNLNVKGRLVNGATGTIIGFKKSCKSDIAKICEHKLLPIVKFDSGCDKEIGTHTWSVMVGDRARATRLQLPLMLAWAMSIHKSQGVTLDRLHTNLSQAFGYGMIYVALSRLRSLDGLSFSSALNPSKIMAHPKVLEYYRNHFL</sequence>
<evidence type="ECO:0000256" key="8">
    <source>
        <dbReference type="ARBA" id="ARBA00023235"/>
    </source>
</evidence>
<keyword evidence="2 9" id="KW-0227">DNA damage</keyword>
<dbReference type="GO" id="GO:0006281">
    <property type="term" value="P:DNA repair"/>
    <property type="evidence" value="ECO:0007669"/>
    <property type="project" value="UniProtKB-KW"/>
</dbReference>
<evidence type="ECO:0000256" key="4">
    <source>
        <dbReference type="ARBA" id="ARBA00022806"/>
    </source>
</evidence>
<dbReference type="Proteomes" id="UP000813463">
    <property type="component" value="Chromosome 1"/>
</dbReference>
<keyword evidence="8" id="KW-0413">Isomerase</keyword>
<keyword evidence="3 9" id="KW-0378">Hydrolase</keyword>
<reference evidence="12" key="1">
    <citation type="journal article" date="2021" name="Nat. Commun.">
        <title>Genomic analyses provide insights into spinach domestication and the genetic basis of agronomic traits.</title>
        <authorList>
            <person name="Cai X."/>
            <person name="Sun X."/>
            <person name="Xu C."/>
            <person name="Sun H."/>
            <person name="Wang X."/>
            <person name="Ge C."/>
            <person name="Zhang Z."/>
            <person name="Wang Q."/>
            <person name="Fei Z."/>
            <person name="Jiao C."/>
            <person name="Wang Q."/>
        </authorList>
    </citation>
    <scope>NUCLEOTIDE SEQUENCE [LARGE SCALE GENOMIC DNA]</scope>
    <source>
        <strain evidence="12">cv. Varoflay</strain>
    </source>
</reference>
<keyword evidence="7 9" id="KW-0234">DNA repair</keyword>
<dbReference type="Gene3D" id="3.40.50.300">
    <property type="entry name" value="P-loop containing nucleotide triphosphate hydrolases"/>
    <property type="match status" value="1"/>
</dbReference>
<dbReference type="RefSeq" id="XP_021855182.2">
    <property type="nucleotide sequence ID" value="XM_021999490.2"/>
</dbReference>
<evidence type="ECO:0000313" key="13">
    <source>
        <dbReference type="RefSeq" id="XP_021855182.2"/>
    </source>
</evidence>
<reference evidence="13" key="2">
    <citation type="submission" date="2025-08" db="UniProtKB">
        <authorList>
            <consortium name="RefSeq"/>
        </authorList>
    </citation>
    <scope>IDENTIFICATION</scope>
    <source>
        <tissue evidence="13">Leaf</tissue>
    </source>
</reference>
<evidence type="ECO:0000256" key="10">
    <source>
        <dbReference type="SAM" id="MobiDB-lite"/>
    </source>
</evidence>
<dbReference type="InterPro" id="IPR010285">
    <property type="entry name" value="DNA_helicase_pif1-like_DEAD"/>
</dbReference>
<keyword evidence="9" id="KW-0233">DNA recombination</keyword>
<protein>
    <recommendedName>
        <fullName evidence="9">ATP-dependent DNA helicase</fullName>
        <ecNumber evidence="9">5.6.2.3</ecNumber>
    </recommendedName>
</protein>
<dbReference type="GO" id="GO:0006310">
    <property type="term" value="P:DNA recombination"/>
    <property type="evidence" value="ECO:0007669"/>
    <property type="project" value="UniProtKB-KW"/>
</dbReference>
<evidence type="ECO:0000256" key="1">
    <source>
        <dbReference type="ARBA" id="ARBA00022741"/>
    </source>
</evidence>
<comment type="cofactor">
    <cofactor evidence="9">
        <name>Mg(2+)</name>
        <dbReference type="ChEBI" id="CHEBI:18420"/>
    </cofactor>
</comment>
<dbReference type="GO" id="GO:0043139">
    <property type="term" value="F:5'-3' DNA helicase activity"/>
    <property type="evidence" value="ECO:0007669"/>
    <property type="project" value="UniProtKB-EC"/>
</dbReference>
<keyword evidence="6" id="KW-0238">DNA-binding</keyword>
<dbReference type="GeneID" id="110794515"/>
<evidence type="ECO:0000256" key="9">
    <source>
        <dbReference type="RuleBase" id="RU363044"/>
    </source>
</evidence>
<dbReference type="KEGG" id="soe:110794515"/>
<gene>
    <name evidence="13" type="primary">LOC110794515</name>
</gene>
<evidence type="ECO:0000259" key="11">
    <source>
        <dbReference type="SMART" id="SM00382"/>
    </source>
</evidence>
<keyword evidence="12" id="KW-1185">Reference proteome</keyword>
<dbReference type="EC" id="5.6.2.3" evidence="9"/>
<dbReference type="AlphaFoldDB" id="A0A9R0IU36"/>
<feature type="compositionally biased region" description="Polar residues" evidence="10">
    <location>
        <begin position="56"/>
        <end position="74"/>
    </location>
</feature>
<evidence type="ECO:0000256" key="6">
    <source>
        <dbReference type="ARBA" id="ARBA00023125"/>
    </source>
</evidence>
<dbReference type="InterPro" id="IPR027417">
    <property type="entry name" value="P-loop_NTPase"/>
</dbReference>
<comment type="catalytic activity">
    <reaction evidence="9">
        <text>ATP + H2O = ADP + phosphate + H(+)</text>
        <dbReference type="Rhea" id="RHEA:13065"/>
        <dbReference type="ChEBI" id="CHEBI:15377"/>
        <dbReference type="ChEBI" id="CHEBI:15378"/>
        <dbReference type="ChEBI" id="CHEBI:30616"/>
        <dbReference type="ChEBI" id="CHEBI:43474"/>
        <dbReference type="ChEBI" id="CHEBI:456216"/>
        <dbReference type="EC" id="5.6.2.3"/>
    </reaction>
</comment>
<evidence type="ECO:0000256" key="2">
    <source>
        <dbReference type="ARBA" id="ARBA00022763"/>
    </source>
</evidence>
<dbReference type="SUPFAM" id="SSF52540">
    <property type="entry name" value="P-loop containing nucleoside triphosphate hydrolases"/>
    <property type="match status" value="2"/>
</dbReference>
<evidence type="ECO:0000256" key="7">
    <source>
        <dbReference type="ARBA" id="ARBA00023204"/>
    </source>
</evidence>
<dbReference type="InterPro" id="IPR051055">
    <property type="entry name" value="PIF1_helicase"/>
</dbReference>
<organism evidence="12 13">
    <name type="scientific">Spinacia oleracea</name>
    <name type="common">Spinach</name>
    <dbReference type="NCBI Taxonomy" id="3562"/>
    <lineage>
        <taxon>Eukaryota</taxon>
        <taxon>Viridiplantae</taxon>
        <taxon>Streptophyta</taxon>
        <taxon>Embryophyta</taxon>
        <taxon>Tracheophyta</taxon>
        <taxon>Spermatophyta</taxon>
        <taxon>Magnoliopsida</taxon>
        <taxon>eudicotyledons</taxon>
        <taxon>Gunneridae</taxon>
        <taxon>Pentapetalae</taxon>
        <taxon>Caryophyllales</taxon>
        <taxon>Chenopodiaceae</taxon>
        <taxon>Chenopodioideae</taxon>
        <taxon>Anserineae</taxon>
        <taxon>Spinacia</taxon>
    </lineage>
</organism>
<keyword evidence="4 9" id="KW-0347">Helicase</keyword>
<feature type="compositionally biased region" description="Polar residues" evidence="10">
    <location>
        <begin position="30"/>
        <end position="47"/>
    </location>
</feature>
<keyword evidence="1 9" id="KW-0547">Nucleotide-binding</keyword>
<dbReference type="GO" id="GO:0005524">
    <property type="term" value="F:ATP binding"/>
    <property type="evidence" value="ECO:0007669"/>
    <property type="project" value="UniProtKB-KW"/>
</dbReference>
<dbReference type="InterPro" id="IPR049163">
    <property type="entry name" value="Pif1-like_2B_dom"/>
</dbReference>
<dbReference type="InterPro" id="IPR003593">
    <property type="entry name" value="AAA+_ATPase"/>
</dbReference>
<dbReference type="PANTHER" id="PTHR47642">
    <property type="entry name" value="ATP-DEPENDENT DNA HELICASE"/>
    <property type="match status" value="1"/>
</dbReference>
<dbReference type="CDD" id="cd18809">
    <property type="entry name" value="SF1_C_RecD"/>
    <property type="match status" value="1"/>
</dbReference>
<dbReference type="GO" id="GO:0016787">
    <property type="term" value="F:hydrolase activity"/>
    <property type="evidence" value="ECO:0007669"/>
    <property type="project" value="UniProtKB-KW"/>
</dbReference>
<dbReference type="GO" id="GO:0000723">
    <property type="term" value="P:telomere maintenance"/>
    <property type="evidence" value="ECO:0007669"/>
    <property type="project" value="InterPro"/>
</dbReference>
<dbReference type="Pfam" id="PF05970">
    <property type="entry name" value="PIF1"/>
    <property type="match status" value="1"/>
</dbReference>
<proteinExistence type="inferred from homology"/>
<keyword evidence="5 9" id="KW-0067">ATP-binding</keyword>
<dbReference type="SMART" id="SM00382">
    <property type="entry name" value="AAA"/>
    <property type="match status" value="1"/>
</dbReference>
<name>A0A9R0IU36_SPIOL</name>
<dbReference type="Pfam" id="PF21530">
    <property type="entry name" value="Pif1_2B_dom"/>
    <property type="match status" value="1"/>
</dbReference>